<reference evidence="1" key="1">
    <citation type="submission" date="2023-03" db="EMBL/GenBank/DDBJ databases">
        <title>Massive genome expansion in bonnet fungi (Mycena s.s.) driven by repeated elements and novel gene families across ecological guilds.</title>
        <authorList>
            <consortium name="Lawrence Berkeley National Laboratory"/>
            <person name="Harder C.B."/>
            <person name="Miyauchi S."/>
            <person name="Viragh M."/>
            <person name="Kuo A."/>
            <person name="Thoen E."/>
            <person name="Andreopoulos B."/>
            <person name="Lu D."/>
            <person name="Skrede I."/>
            <person name="Drula E."/>
            <person name="Henrissat B."/>
            <person name="Morin E."/>
            <person name="Kohler A."/>
            <person name="Barry K."/>
            <person name="LaButti K."/>
            <person name="Morin E."/>
            <person name="Salamov A."/>
            <person name="Lipzen A."/>
            <person name="Mereny Z."/>
            <person name="Hegedus B."/>
            <person name="Baldrian P."/>
            <person name="Stursova M."/>
            <person name="Weitz H."/>
            <person name="Taylor A."/>
            <person name="Grigoriev I.V."/>
            <person name="Nagy L.G."/>
            <person name="Martin F."/>
            <person name="Kauserud H."/>
        </authorList>
    </citation>
    <scope>NUCLEOTIDE SEQUENCE</scope>
    <source>
        <strain evidence="1">9284</strain>
    </source>
</reference>
<proteinExistence type="predicted"/>
<evidence type="ECO:0000313" key="1">
    <source>
        <dbReference type="EMBL" id="KAJ7625624.1"/>
    </source>
</evidence>
<evidence type="ECO:0000313" key="2">
    <source>
        <dbReference type="Proteomes" id="UP001221142"/>
    </source>
</evidence>
<organism evidence="1 2">
    <name type="scientific">Roridomyces roridus</name>
    <dbReference type="NCBI Taxonomy" id="1738132"/>
    <lineage>
        <taxon>Eukaryota</taxon>
        <taxon>Fungi</taxon>
        <taxon>Dikarya</taxon>
        <taxon>Basidiomycota</taxon>
        <taxon>Agaricomycotina</taxon>
        <taxon>Agaricomycetes</taxon>
        <taxon>Agaricomycetidae</taxon>
        <taxon>Agaricales</taxon>
        <taxon>Marasmiineae</taxon>
        <taxon>Mycenaceae</taxon>
        <taxon>Roridomyces</taxon>
    </lineage>
</organism>
<accession>A0AAD7BN20</accession>
<dbReference type="Gene3D" id="3.30.710.10">
    <property type="entry name" value="Potassium Channel Kv1.1, Chain A"/>
    <property type="match status" value="1"/>
</dbReference>
<comment type="caution">
    <text evidence="1">The sequence shown here is derived from an EMBL/GenBank/DDBJ whole genome shotgun (WGS) entry which is preliminary data.</text>
</comment>
<name>A0AAD7BN20_9AGAR</name>
<keyword evidence="2" id="KW-1185">Reference proteome</keyword>
<evidence type="ECO:0008006" key="3">
    <source>
        <dbReference type="Google" id="ProtNLM"/>
    </source>
</evidence>
<dbReference type="InterPro" id="IPR011333">
    <property type="entry name" value="SKP1/BTB/POZ_sf"/>
</dbReference>
<dbReference type="Proteomes" id="UP001221142">
    <property type="component" value="Unassembled WGS sequence"/>
</dbReference>
<gene>
    <name evidence="1" type="ORF">FB45DRAFT_921875</name>
</gene>
<protein>
    <recommendedName>
        <fullName evidence="3">BTB domain-containing protein</fullName>
    </recommendedName>
</protein>
<dbReference type="EMBL" id="JARKIF010000012">
    <property type="protein sequence ID" value="KAJ7625624.1"/>
    <property type="molecule type" value="Genomic_DNA"/>
</dbReference>
<sequence length="257" mass="29449">MSTTPFIPPMPPSSPEEREIEWLRPCEGPSVSRPQPPVGPREPSYYLNSIIFKVEDQIFKVPRYHFERSSEIFATTLTLPAASNAHAEGSSDDNPFVLEGIDKVDFQRLLKVLYPLDIPQILSMPKDDWISVLKLSTLWYFIDARNLAIKQLDNHNVDCIERILLARQYEVSTWLRRGYTELARRDFGVILDEAERIGWKTAVQIYQTREAAVKNSNYNNRYGGGPSYQNTDVESTFREEFRLADRASAAYGRGPSV</sequence>
<dbReference type="AlphaFoldDB" id="A0AAD7BN20"/>